<sequence length="253" mass="27002">MKTFNAKLIVLLAAFSVLGVGCGKNTMNAQQTYQPPILDDGRGTPISPDGPGGGGTGGVSGQTATFEPVSQSEFNSFVALHPLNAPTDYKITVSLQNAGGGYYAGTVKLPYSDTGLNYAPTFTADPGTNIKLSGLKDSGKLEAGYNFWFTLSGKYYFAAFFQDAYGAIVLVFDSYVNQGDGQGTGTLSGKVYYKNFAQSYAPQSPYRKCWYLYNGPYDCRATSIIDKTSAVPGDGYRYLGKFSGLSKAAVFNE</sequence>
<dbReference type="Proteomes" id="UP000075320">
    <property type="component" value="Unassembled WGS sequence"/>
</dbReference>
<reference evidence="3 4" key="1">
    <citation type="submission" date="2016-03" db="EMBL/GenBank/DDBJ databases">
        <authorList>
            <person name="Ploux O."/>
        </authorList>
    </citation>
    <scope>NUCLEOTIDE SEQUENCE [LARGE SCALE GENOMIC DNA]</scope>
    <source>
        <strain evidence="3 4">R0</strain>
    </source>
</reference>
<dbReference type="AlphaFoldDB" id="A0A150WI08"/>
<dbReference type="OrthoDB" id="5290673at2"/>
<feature type="chain" id="PRO_5007572926" description="Lipoprotein" evidence="2">
    <location>
        <begin position="30"/>
        <end position="253"/>
    </location>
</feature>
<keyword evidence="4" id="KW-1185">Reference proteome</keyword>
<evidence type="ECO:0008006" key="5">
    <source>
        <dbReference type="Google" id="ProtNLM"/>
    </source>
</evidence>
<dbReference type="RefSeq" id="WP_061836252.1">
    <property type="nucleotide sequence ID" value="NZ_LUKE01000004.1"/>
</dbReference>
<dbReference type="EMBL" id="LUKE01000004">
    <property type="protein sequence ID" value="KYG63177.1"/>
    <property type="molecule type" value="Genomic_DNA"/>
</dbReference>
<evidence type="ECO:0000256" key="1">
    <source>
        <dbReference type="SAM" id="MobiDB-lite"/>
    </source>
</evidence>
<feature type="region of interest" description="Disordered" evidence="1">
    <location>
        <begin position="32"/>
        <end position="62"/>
    </location>
</feature>
<accession>A0A150WI08</accession>
<feature type="signal peptide" evidence="2">
    <location>
        <begin position="1"/>
        <end position="29"/>
    </location>
</feature>
<evidence type="ECO:0000313" key="4">
    <source>
        <dbReference type="Proteomes" id="UP000075320"/>
    </source>
</evidence>
<evidence type="ECO:0000313" key="3">
    <source>
        <dbReference type="EMBL" id="KYG63177.1"/>
    </source>
</evidence>
<gene>
    <name evidence="3" type="ORF">AZI86_15850</name>
</gene>
<comment type="caution">
    <text evidence="3">The sequence shown here is derived from an EMBL/GenBank/DDBJ whole genome shotgun (WGS) entry which is preliminary data.</text>
</comment>
<feature type="compositionally biased region" description="Gly residues" evidence="1">
    <location>
        <begin position="50"/>
        <end position="60"/>
    </location>
</feature>
<name>A0A150WI08_BDEBC</name>
<protein>
    <recommendedName>
        <fullName evidence="5">Lipoprotein</fullName>
    </recommendedName>
</protein>
<evidence type="ECO:0000256" key="2">
    <source>
        <dbReference type="SAM" id="SignalP"/>
    </source>
</evidence>
<organism evidence="3 4">
    <name type="scientific">Bdellovibrio bacteriovorus</name>
    <dbReference type="NCBI Taxonomy" id="959"/>
    <lineage>
        <taxon>Bacteria</taxon>
        <taxon>Pseudomonadati</taxon>
        <taxon>Bdellovibrionota</taxon>
        <taxon>Bdellovibrionia</taxon>
        <taxon>Bdellovibrionales</taxon>
        <taxon>Pseudobdellovibrionaceae</taxon>
        <taxon>Bdellovibrio</taxon>
    </lineage>
</organism>
<keyword evidence="2" id="KW-0732">Signal</keyword>
<proteinExistence type="predicted"/>
<dbReference type="PROSITE" id="PS51257">
    <property type="entry name" value="PROKAR_LIPOPROTEIN"/>
    <property type="match status" value="1"/>
</dbReference>